<evidence type="ECO:0000313" key="2">
    <source>
        <dbReference type="Proteomes" id="UP000250078"/>
    </source>
</evidence>
<keyword evidence="2" id="KW-1185">Reference proteome</keyword>
<sequence length="154" mass="16370">MVQFLLSRGADPNSNHTSGMSRALELAAFRSSIPVLDAPLNAGAVLKGRSALPNAAGYRRTDVVAYLLDRGAAFSSMSGLSGILLMALERGVENALCEAAWRGQPAVVKLLLEQGADANVRDINGRSTLELAETEGHESCIGVLNEYARSRLEE</sequence>
<reference evidence="1 2" key="1">
    <citation type="journal article" date="2016" name="Nat. Commun.">
        <title>Ectomycorrhizal ecology is imprinted in the genome of the dominant symbiotic fungus Cenococcum geophilum.</title>
        <authorList>
            <consortium name="DOE Joint Genome Institute"/>
            <person name="Peter M."/>
            <person name="Kohler A."/>
            <person name="Ohm R.A."/>
            <person name="Kuo A."/>
            <person name="Krutzmann J."/>
            <person name="Morin E."/>
            <person name="Arend M."/>
            <person name="Barry K.W."/>
            <person name="Binder M."/>
            <person name="Choi C."/>
            <person name="Clum A."/>
            <person name="Copeland A."/>
            <person name="Grisel N."/>
            <person name="Haridas S."/>
            <person name="Kipfer T."/>
            <person name="LaButti K."/>
            <person name="Lindquist E."/>
            <person name="Lipzen A."/>
            <person name="Maire R."/>
            <person name="Meier B."/>
            <person name="Mihaltcheva S."/>
            <person name="Molinier V."/>
            <person name="Murat C."/>
            <person name="Poggeler S."/>
            <person name="Quandt C.A."/>
            <person name="Sperisen C."/>
            <person name="Tritt A."/>
            <person name="Tisserant E."/>
            <person name="Crous P.W."/>
            <person name="Henrissat B."/>
            <person name="Nehls U."/>
            <person name="Egli S."/>
            <person name="Spatafora J.W."/>
            <person name="Grigoriev I.V."/>
            <person name="Martin F.M."/>
        </authorList>
    </citation>
    <scope>NUCLEOTIDE SEQUENCE [LARGE SCALE GENOMIC DNA]</scope>
    <source>
        <strain evidence="1 2">1.58</strain>
    </source>
</reference>
<dbReference type="Proteomes" id="UP000250078">
    <property type="component" value="Unassembled WGS sequence"/>
</dbReference>
<evidence type="ECO:0000313" key="1">
    <source>
        <dbReference type="EMBL" id="OCK86584.1"/>
    </source>
</evidence>
<proteinExistence type="predicted"/>
<name>A0ACC8EKE5_9PEZI</name>
<organism evidence="1 2">
    <name type="scientific">Cenococcum geophilum 1.58</name>
    <dbReference type="NCBI Taxonomy" id="794803"/>
    <lineage>
        <taxon>Eukaryota</taxon>
        <taxon>Fungi</taxon>
        <taxon>Dikarya</taxon>
        <taxon>Ascomycota</taxon>
        <taxon>Pezizomycotina</taxon>
        <taxon>Dothideomycetes</taxon>
        <taxon>Pleosporomycetidae</taxon>
        <taxon>Gloniales</taxon>
        <taxon>Gloniaceae</taxon>
        <taxon>Cenococcum</taxon>
    </lineage>
</organism>
<gene>
    <name evidence="1" type="ORF">K441DRAFT_43600</name>
</gene>
<dbReference type="EMBL" id="KV748301">
    <property type="protein sequence ID" value="OCK86584.1"/>
    <property type="molecule type" value="Genomic_DNA"/>
</dbReference>
<protein>
    <submittedName>
        <fullName evidence="1">Ankyrin</fullName>
    </submittedName>
</protein>
<accession>A0ACC8EKE5</accession>